<sequence>MFARNLTVVLRADRDSEVARGWSGAVRGVSYSQDVTGPRPEALRSQIPPFHVMDVWQAAAERARSHGDLVNLSAGQPSTPAPKAVRAAAAAALETEVLGYTVALGIEPLRQAVAGHYGRAYDLTIDADDVVITTGSSGGFLLAFLAAFDAGDRVALARPGYPCYRNILTALGCEVVELPCGPETRFQPTVEMLEALDEPVAGLIVASPANPTGTVLDPTELAALAAWCEGNGVQFVSDEIYHGIGYAGSPATSCAWSTSREAIVVNSFSKYFSMTGWRLGWLVVPPRLRRAVDRLTGNFTVCPPALPQHAALAAFGPESYVEVHGHVERYAHNRGLLLDGLRDLGIDKLAPADGAFYVYADVSHLADDSMALTYRLLAETGVAVAPGVDFDPVDGNRFVRFSFAGGTDDITEALRRLRAWL</sequence>
<organism evidence="8 9">
    <name type="scientific">Pseudonocardia sulfidoxydans NBRC 16205</name>
    <dbReference type="NCBI Taxonomy" id="1223511"/>
    <lineage>
        <taxon>Bacteria</taxon>
        <taxon>Bacillati</taxon>
        <taxon>Actinomycetota</taxon>
        <taxon>Actinomycetes</taxon>
        <taxon>Pseudonocardiales</taxon>
        <taxon>Pseudonocardiaceae</taxon>
        <taxon>Pseudonocardia</taxon>
    </lineage>
</organism>
<accession>A0A511DG72</accession>
<dbReference type="Pfam" id="PF00155">
    <property type="entry name" value="Aminotran_1_2"/>
    <property type="match status" value="1"/>
</dbReference>
<evidence type="ECO:0000313" key="8">
    <source>
        <dbReference type="EMBL" id="GEL23785.1"/>
    </source>
</evidence>
<dbReference type="PROSITE" id="PS00105">
    <property type="entry name" value="AA_TRANSFER_CLASS_1"/>
    <property type="match status" value="1"/>
</dbReference>
<evidence type="ECO:0000256" key="3">
    <source>
        <dbReference type="ARBA" id="ARBA00022576"/>
    </source>
</evidence>
<name>A0A511DG72_9PSEU</name>
<evidence type="ECO:0000256" key="4">
    <source>
        <dbReference type="ARBA" id="ARBA00022679"/>
    </source>
</evidence>
<evidence type="ECO:0000256" key="1">
    <source>
        <dbReference type="ARBA" id="ARBA00001933"/>
    </source>
</evidence>
<dbReference type="PANTHER" id="PTHR46383:SF2">
    <property type="entry name" value="AMINOTRANSFERASE"/>
    <property type="match status" value="1"/>
</dbReference>
<dbReference type="GO" id="GO:0006520">
    <property type="term" value="P:amino acid metabolic process"/>
    <property type="evidence" value="ECO:0007669"/>
    <property type="project" value="InterPro"/>
</dbReference>
<evidence type="ECO:0000259" key="7">
    <source>
        <dbReference type="Pfam" id="PF00155"/>
    </source>
</evidence>
<dbReference type="CDD" id="cd00609">
    <property type="entry name" value="AAT_like"/>
    <property type="match status" value="1"/>
</dbReference>
<protein>
    <recommendedName>
        <fullName evidence="6">Aminotransferase</fullName>
        <ecNumber evidence="6">2.6.1.-</ecNumber>
    </recommendedName>
</protein>
<dbReference type="InterPro" id="IPR015424">
    <property type="entry name" value="PyrdxlP-dep_Trfase"/>
</dbReference>
<dbReference type="AlphaFoldDB" id="A0A511DG72"/>
<proteinExistence type="inferred from homology"/>
<dbReference type="PANTHER" id="PTHR46383">
    <property type="entry name" value="ASPARTATE AMINOTRANSFERASE"/>
    <property type="match status" value="1"/>
</dbReference>
<dbReference type="GO" id="GO:0008483">
    <property type="term" value="F:transaminase activity"/>
    <property type="evidence" value="ECO:0007669"/>
    <property type="project" value="UniProtKB-KW"/>
</dbReference>
<evidence type="ECO:0000256" key="6">
    <source>
        <dbReference type="RuleBase" id="RU000481"/>
    </source>
</evidence>
<feature type="domain" description="Aminotransferase class I/classII large" evidence="7">
    <location>
        <begin position="68"/>
        <end position="416"/>
    </location>
</feature>
<dbReference type="Gene3D" id="3.40.640.10">
    <property type="entry name" value="Type I PLP-dependent aspartate aminotransferase-like (Major domain)"/>
    <property type="match status" value="1"/>
</dbReference>
<keyword evidence="9" id="KW-1185">Reference proteome</keyword>
<dbReference type="EMBL" id="BJVJ01000024">
    <property type="protein sequence ID" value="GEL23785.1"/>
    <property type="molecule type" value="Genomic_DNA"/>
</dbReference>
<evidence type="ECO:0000313" key="9">
    <source>
        <dbReference type="Proteomes" id="UP000321685"/>
    </source>
</evidence>
<comment type="caution">
    <text evidence="8">The sequence shown here is derived from an EMBL/GenBank/DDBJ whole genome shotgun (WGS) entry which is preliminary data.</text>
</comment>
<reference evidence="8 9" key="1">
    <citation type="submission" date="2019-07" db="EMBL/GenBank/DDBJ databases">
        <title>Whole genome shotgun sequence of Pseudonocardia sulfidoxydans NBRC 16205.</title>
        <authorList>
            <person name="Hosoyama A."/>
            <person name="Uohara A."/>
            <person name="Ohji S."/>
            <person name="Ichikawa N."/>
        </authorList>
    </citation>
    <scope>NUCLEOTIDE SEQUENCE [LARGE SCALE GENOMIC DNA]</scope>
    <source>
        <strain evidence="8 9">NBRC 16205</strain>
    </source>
</reference>
<gene>
    <name evidence="8" type="ORF">PSU4_27390</name>
</gene>
<dbReference type="InterPro" id="IPR004839">
    <property type="entry name" value="Aminotransferase_I/II_large"/>
</dbReference>
<comment type="similarity">
    <text evidence="2 6">Belongs to the class-I pyridoxal-phosphate-dependent aminotransferase family.</text>
</comment>
<keyword evidence="5" id="KW-0663">Pyridoxal phosphate</keyword>
<dbReference type="InterPro" id="IPR050596">
    <property type="entry name" value="AspAT/PAT-like"/>
</dbReference>
<dbReference type="SUPFAM" id="SSF53383">
    <property type="entry name" value="PLP-dependent transferases"/>
    <property type="match status" value="1"/>
</dbReference>
<keyword evidence="3 6" id="KW-0032">Aminotransferase</keyword>
<dbReference type="EC" id="2.6.1.-" evidence="6"/>
<comment type="cofactor">
    <cofactor evidence="1 6">
        <name>pyridoxal 5'-phosphate</name>
        <dbReference type="ChEBI" id="CHEBI:597326"/>
    </cofactor>
</comment>
<dbReference type="InterPro" id="IPR004838">
    <property type="entry name" value="NHTrfase_class1_PyrdxlP-BS"/>
</dbReference>
<evidence type="ECO:0000256" key="2">
    <source>
        <dbReference type="ARBA" id="ARBA00007441"/>
    </source>
</evidence>
<keyword evidence="4 6" id="KW-0808">Transferase</keyword>
<dbReference type="Proteomes" id="UP000321685">
    <property type="component" value="Unassembled WGS sequence"/>
</dbReference>
<dbReference type="InterPro" id="IPR015421">
    <property type="entry name" value="PyrdxlP-dep_Trfase_major"/>
</dbReference>
<evidence type="ECO:0000256" key="5">
    <source>
        <dbReference type="ARBA" id="ARBA00022898"/>
    </source>
</evidence>
<dbReference type="GO" id="GO:0030170">
    <property type="term" value="F:pyridoxal phosphate binding"/>
    <property type="evidence" value="ECO:0007669"/>
    <property type="project" value="InterPro"/>
</dbReference>